<proteinExistence type="predicted"/>
<protein>
    <recommendedName>
        <fullName evidence="3">Transcription regulator YsiA C-terminal domain-containing protein</fullName>
    </recommendedName>
</protein>
<name>A0A4Q9HAT8_9SPHI</name>
<dbReference type="Gene3D" id="1.10.357.10">
    <property type="entry name" value="Tetracycline Repressor, domain 2"/>
    <property type="match status" value="1"/>
</dbReference>
<sequence length="114" mass="13508">MGDFIQDSFEIVYKYRFIFLNVIELSNRINIFKSGYKELRLKREYQFKDICNKLTDAGYFKIRIPDHELSILLSQIFIISDFYLSYNQIGKGLEKDAALAEYSPLIIALFKPYL</sequence>
<dbReference type="EMBL" id="SIXF01000015">
    <property type="protein sequence ID" value="TBO41200.1"/>
    <property type="molecule type" value="Genomic_DNA"/>
</dbReference>
<evidence type="ECO:0000313" key="2">
    <source>
        <dbReference type="Proteomes" id="UP000291819"/>
    </source>
</evidence>
<evidence type="ECO:0000313" key="1">
    <source>
        <dbReference type="EMBL" id="TBO41200.1"/>
    </source>
</evidence>
<comment type="caution">
    <text evidence="1">The sequence shown here is derived from an EMBL/GenBank/DDBJ whole genome shotgun (WGS) entry which is preliminary data.</text>
</comment>
<organism evidence="1 2">
    <name type="scientific">Pedobacter kyonggii</name>
    <dbReference type="NCBI Taxonomy" id="1926871"/>
    <lineage>
        <taxon>Bacteria</taxon>
        <taxon>Pseudomonadati</taxon>
        <taxon>Bacteroidota</taxon>
        <taxon>Sphingobacteriia</taxon>
        <taxon>Sphingobacteriales</taxon>
        <taxon>Sphingobacteriaceae</taxon>
        <taxon>Pedobacter</taxon>
    </lineage>
</organism>
<evidence type="ECO:0008006" key="3">
    <source>
        <dbReference type="Google" id="ProtNLM"/>
    </source>
</evidence>
<accession>A0A4Q9HAT8</accession>
<dbReference type="AlphaFoldDB" id="A0A4Q9HAT8"/>
<reference evidence="1 2" key="1">
    <citation type="submission" date="2019-02" db="EMBL/GenBank/DDBJ databases">
        <title>Pedobacter kyonggii whole genome sequence analysis.</title>
        <authorList>
            <person name="Dahal R.H."/>
        </authorList>
    </citation>
    <scope>NUCLEOTIDE SEQUENCE [LARGE SCALE GENOMIC DNA]</scope>
    <source>
        <strain evidence="1 2">K-4-11-1</strain>
    </source>
</reference>
<gene>
    <name evidence="1" type="ORF">EYS08_15690</name>
</gene>
<dbReference type="InterPro" id="IPR025722">
    <property type="entry name" value="TetR"/>
</dbReference>
<dbReference type="Pfam" id="PF13972">
    <property type="entry name" value="TetR"/>
    <property type="match status" value="1"/>
</dbReference>
<dbReference type="RefSeq" id="WP_131030923.1">
    <property type="nucleotide sequence ID" value="NZ_SIXF01000015.1"/>
</dbReference>
<dbReference type="OrthoDB" id="9787680at2"/>
<dbReference type="Proteomes" id="UP000291819">
    <property type="component" value="Unassembled WGS sequence"/>
</dbReference>
<keyword evidence="2" id="KW-1185">Reference proteome</keyword>